<dbReference type="SUPFAM" id="SSF50249">
    <property type="entry name" value="Nucleic acid-binding proteins"/>
    <property type="match status" value="1"/>
</dbReference>
<evidence type="ECO:0000256" key="14">
    <source>
        <dbReference type="ARBA" id="ARBA00044624"/>
    </source>
</evidence>
<dbReference type="Gene3D" id="2.40.50.140">
    <property type="entry name" value="Nucleic acid-binding proteins"/>
    <property type="match status" value="1"/>
</dbReference>
<protein>
    <recommendedName>
        <fullName evidence="4 16">mRNA-capping enzyme subunit alpha</fullName>
        <ecNumber evidence="3 16">2.7.7.50</ecNumber>
    </recommendedName>
    <alternativeName>
        <fullName evidence="12 16">GTP--RNA guanylyltransferase</fullName>
    </alternativeName>
    <alternativeName>
        <fullName evidence="13 16">mRNA guanylyltransferase</fullName>
    </alternativeName>
</protein>
<evidence type="ECO:0000313" key="20">
    <source>
        <dbReference type="EMBL" id="CUS09888.1"/>
    </source>
</evidence>
<proteinExistence type="inferred from homology"/>
<dbReference type="FunFam" id="3.30.470.30:FF:000011">
    <property type="entry name" value="mRNA-capping enzyme subunit alpha"/>
    <property type="match status" value="1"/>
</dbReference>
<organism evidence="20 21">
    <name type="scientific">Tuber aestivum</name>
    <name type="common">summer truffle</name>
    <dbReference type="NCBI Taxonomy" id="59557"/>
    <lineage>
        <taxon>Eukaryota</taxon>
        <taxon>Fungi</taxon>
        <taxon>Dikarya</taxon>
        <taxon>Ascomycota</taxon>
        <taxon>Pezizomycotina</taxon>
        <taxon>Pezizomycetes</taxon>
        <taxon>Pezizales</taxon>
        <taxon>Tuberaceae</taxon>
        <taxon>Tuber</taxon>
    </lineage>
</organism>
<evidence type="ECO:0000256" key="10">
    <source>
        <dbReference type="ARBA" id="ARBA00023134"/>
    </source>
</evidence>
<dbReference type="Pfam" id="PF01331">
    <property type="entry name" value="mRNA_cap_enzyme"/>
    <property type="match status" value="1"/>
</dbReference>
<evidence type="ECO:0000256" key="9">
    <source>
        <dbReference type="ARBA" id="ARBA00023042"/>
    </source>
</evidence>
<dbReference type="EMBL" id="LN891066">
    <property type="protein sequence ID" value="CUS09888.1"/>
    <property type="molecule type" value="Genomic_DNA"/>
</dbReference>
<keyword evidence="7 16" id="KW-0548">Nucleotidyltransferase</keyword>
<evidence type="ECO:0000256" key="16">
    <source>
        <dbReference type="PIRNR" id="PIRNR036959"/>
    </source>
</evidence>
<comment type="catalytic activity">
    <reaction evidence="14">
        <text>a 5'-end diphospho-ribonucleoside in mRNA + GTP + H(+) = a 5'-end (5'-triphosphoguanosine)-ribonucleoside in mRNA + diphosphate</text>
        <dbReference type="Rhea" id="RHEA:67012"/>
        <dbReference type="Rhea" id="RHEA-COMP:17165"/>
        <dbReference type="Rhea" id="RHEA-COMP:17166"/>
        <dbReference type="ChEBI" id="CHEBI:15378"/>
        <dbReference type="ChEBI" id="CHEBI:33019"/>
        <dbReference type="ChEBI" id="CHEBI:37565"/>
        <dbReference type="ChEBI" id="CHEBI:167616"/>
        <dbReference type="ChEBI" id="CHEBI:167617"/>
        <dbReference type="EC" id="2.7.7.50"/>
    </reaction>
    <physiologicalReaction direction="left-to-right" evidence="14">
        <dbReference type="Rhea" id="RHEA:67013"/>
    </physiologicalReaction>
</comment>
<evidence type="ECO:0000256" key="11">
    <source>
        <dbReference type="ARBA" id="ARBA00023242"/>
    </source>
</evidence>
<evidence type="ECO:0000259" key="19">
    <source>
        <dbReference type="Pfam" id="PF03919"/>
    </source>
</evidence>
<dbReference type="PANTHER" id="PTHR10367:SF17">
    <property type="entry name" value="MRNA-CAPPING ENZYME"/>
    <property type="match status" value="1"/>
</dbReference>
<keyword evidence="5 16" id="KW-0507">mRNA processing</keyword>
<dbReference type="InterPro" id="IPR001339">
    <property type="entry name" value="mRNA_cap_enzyme_adenylation"/>
</dbReference>
<keyword evidence="11 16" id="KW-0539">Nucleus</keyword>
<evidence type="ECO:0000256" key="3">
    <source>
        <dbReference type="ARBA" id="ARBA00012475"/>
    </source>
</evidence>
<evidence type="ECO:0000256" key="12">
    <source>
        <dbReference type="ARBA" id="ARBA00029909"/>
    </source>
</evidence>
<evidence type="ECO:0000256" key="15">
    <source>
        <dbReference type="ARBA" id="ARBA00047082"/>
    </source>
</evidence>
<keyword evidence="8 16" id="KW-0547">Nucleotide-binding</keyword>
<name>A0A292PTB8_9PEZI</name>
<feature type="domain" description="mRNA capping enzyme adenylation" evidence="18">
    <location>
        <begin position="45"/>
        <end position="239"/>
    </location>
</feature>
<dbReference type="CDD" id="cd07895">
    <property type="entry name" value="Adenylation_mRNA_capping"/>
    <property type="match status" value="1"/>
</dbReference>
<dbReference type="GO" id="GO:0005524">
    <property type="term" value="F:ATP binding"/>
    <property type="evidence" value="ECO:0007669"/>
    <property type="project" value="InterPro"/>
</dbReference>
<dbReference type="InterPro" id="IPR012340">
    <property type="entry name" value="NA-bd_OB-fold"/>
</dbReference>
<reference evidence="20" key="1">
    <citation type="submission" date="2015-10" db="EMBL/GenBank/DDBJ databases">
        <authorList>
            <person name="Regsiter A."/>
            <person name="william w."/>
        </authorList>
    </citation>
    <scope>NUCLEOTIDE SEQUENCE</scope>
    <source>
        <strain evidence="20">Montdore</strain>
    </source>
</reference>
<evidence type="ECO:0000259" key="18">
    <source>
        <dbReference type="Pfam" id="PF01331"/>
    </source>
</evidence>
<evidence type="ECO:0000313" key="21">
    <source>
        <dbReference type="Proteomes" id="UP001412239"/>
    </source>
</evidence>
<dbReference type="PANTHER" id="PTHR10367">
    <property type="entry name" value="MRNA-CAPPING ENZYME"/>
    <property type="match status" value="1"/>
</dbReference>
<sequence>MPSRPSSVPSIPGIKAGHDLAQMLRAEIAEMLGRGRNLTFPVGAQPISFARKHLDELKCEDYYLCEKSDGIRCLLYFTYDGDREAHYLIDRKNDYYFVPYLHFPMPDDPTFRGFHRETLVDGELVLDDVGGPRPLLRYLIFDCLILDKKHVMNRTLDKRLAYFREYVYNPYENLIQKFPQVLDDFPFQVAIKKMEFSYAIHMMFQDVLPNLPHGNDGLIFTCRTSPYRFGTDQNILKWKPAEENSIDFRLNLEFPLISREDLEGDDEDESDTDSMAPDYDAMPKFNLSVFMGEGRYEKWAEMYVTPLEWDEFKSMGKPLDEEIVECAMDDQGRWRFLRLRTDKKEGNHISTVNSVIESIRDGVGKEDLMAAAKEIRAAWKARLPGQQH</sequence>
<evidence type="ECO:0000256" key="17">
    <source>
        <dbReference type="PIRSR" id="PIRSR036959-1"/>
    </source>
</evidence>
<comment type="subcellular location">
    <subcellularLocation>
        <location evidence="1 16">Nucleus</location>
    </subcellularLocation>
</comment>
<evidence type="ECO:0000256" key="6">
    <source>
        <dbReference type="ARBA" id="ARBA00022679"/>
    </source>
</evidence>
<evidence type="ECO:0000256" key="5">
    <source>
        <dbReference type="ARBA" id="ARBA00022664"/>
    </source>
</evidence>
<dbReference type="InterPro" id="IPR017075">
    <property type="entry name" value="mRNA_cap_enzyme_alpha"/>
</dbReference>
<dbReference type="GO" id="GO:0005525">
    <property type="term" value="F:GTP binding"/>
    <property type="evidence" value="ECO:0007669"/>
    <property type="project" value="UniProtKB-KW"/>
</dbReference>
<keyword evidence="10 16" id="KW-0342">GTP-binding</keyword>
<feature type="active site" description="N6-GMP-lysine intermediate" evidence="17">
    <location>
        <position position="67"/>
    </location>
</feature>
<evidence type="ECO:0000256" key="8">
    <source>
        <dbReference type="ARBA" id="ARBA00022741"/>
    </source>
</evidence>
<keyword evidence="6 16" id="KW-0808">Transferase</keyword>
<evidence type="ECO:0000256" key="7">
    <source>
        <dbReference type="ARBA" id="ARBA00022695"/>
    </source>
</evidence>
<evidence type="ECO:0000256" key="13">
    <source>
        <dbReference type="ARBA" id="ARBA00030702"/>
    </source>
</evidence>
<dbReference type="GO" id="GO:0006370">
    <property type="term" value="P:7-methylguanosine mRNA capping"/>
    <property type="evidence" value="ECO:0007669"/>
    <property type="project" value="UniProtKB-KW"/>
</dbReference>
<dbReference type="GO" id="GO:0004484">
    <property type="term" value="F:mRNA guanylyltransferase activity"/>
    <property type="evidence" value="ECO:0007669"/>
    <property type="project" value="UniProtKB-EC"/>
</dbReference>
<keyword evidence="21" id="KW-1185">Reference proteome</keyword>
<dbReference type="SUPFAM" id="SSF56091">
    <property type="entry name" value="DNA ligase/mRNA capping enzyme, catalytic domain"/>
    <property type="match status" value="1"/>
</dbReference>
<accession>A0A292PTB8</accession>
<comment type="function">
    <text evidence="16">Second step of mRNA capping. Transfer of the GMP moiety of GTP to the 5'-end of RNA via an enzyme-GMP covalent reaction intermediate.</text>
</comment>
<gene>
    <name evidence="20" type="ORF">GSTUAT00006024001</name>
</gene>
<comment type="subunit">
    <text evidence="15">Heterodimer. The mRNA-capping enzyme is composed of two separate chains alpha and beta, respectively a mRNA guanylyltransferase and an mRNA 5'-triphosphate monophosphatase.</text>
</comment>
<dbReference type="InterPro" id="IPR013846">
    <property type="entry name" value="mRNA_cap_enzyme_C"/>
</dbReference>
<dbReference type="Proteomes" id="UP001412239">
    <property type="component" value="Unassembled WGS sequence"/>
</dbReference>
<evidence type="ECO:0000256" key="2">
    <source>
        <dbReference type="ARBA" id="ARBA00010237"/>
    </source>
</evidence>
<keyword evidence="9 16" id="KW-0506">mRNA capping</keyword>
<dbReference type="GO" id="GO:0031533">
    <property type="term" value="C:mRNA capping enzyme complex"/>
    <property type="evidence" value="ECO:0007669"/>
    <property type="project" value="InterPro"/>
</dbReference>
<dbReference type="Pfam" id="PF03919">
    <property type="entry name" value="mRNA_cap_C"/>
    <property type="match status" value="1"/>
</dbReference>
<dbReference type="Gene3D" id="3.30.470.30">
    <property type="entry name" value="DNA ligase/mRNA capping enzyme"/>
    <property type="match status" value="1"/>
</dbReference>
<evidence type="ECO:0000256" key="4">
    <source>
        <dbReference type="ARBA" id="ARBA00019171"/>
    </source>
</evidence>
<dbReference type="AlphaFoldDB" id="A0A292PTB8"/>
<feature type="domain" description="mRNA capping enzyme C-terminal" evidence="19">
    <location>
        <begin position="243"/>
        <end position="369"/>
    </location>
</feature>
<dbReference type="EC" id="2.7.7.50" evidence="3 16"/>
<comment type="similarity">
    <text evidence="2 16">Belongs to the eukaryotic GTase family.</text>
</comment>
<evidence type="ECO:0000256" key="1">
    <source>
        <dbReference type="ARBA" id="ARBA00004123"/>
    </source>
</evidence>
<dbReference type="InterPro" id="IPR051029">
    <property type="entry name" value="mRNA_Capping_Enz/RNA_Phosphat"/>
</dbReference>
<dbReference type="PIRSF" id="PIRSF036959">
    <property type="entry name" value="mRNA_cap_alpha"/>
    <property type="match status" value="1"/>
</dbReference>